<evidence type="ECO:0000256" key="2">
    <source>
        <dbReference type="ARBA" id="ARBA00004613"/>
    </source>
</evidence>
<evidence type="ECO:0000256" key="5">
    <source>
        <dbReference type="ARBA" id="ARBA00022723"/>
    </source>
</evidence>
<name>A0A9P0MRS4_NEZVI</name>
<dbReference type="SUPFAM" id="SSF48056">
    <property type="entry name" value="Di-copper centre-containing domain"/>
    <property type="match status" value="1"/>
</dbReference>
<dbReference type="GO" id="GO:0006582">
    <property type="term" value="P:melanin metabolic process"/>
    <property type="evidence" value="ECO:0007669"/>
    <property type="project" value="UniProtKB-ARBA"/>
</dbReference>
<dbReference type="InterPro" id="IPR008922">
    <property type="entry name" value="Di-copper_centre_dom_sf"/>
</dbReference>
<dbReference type="InterPro" id="IPR005203">
    <property type="entry name" value="Hemocyanin_C"/>
</dbReference>
<sequence>MHLVAKFHSGNLDINDAQRSGSVAHMKLKRPTSHPISARDYYAPKCISMANRTLLNLFERPTEPLFYPKGDNEVFDMPEDFVTDRFKPLKSSLSDRVGAGAKKIPVKKINLPDISLPLQLDRKAKFSLFMPSHRRMAARLIEVYMGMKDLDDFTAAAVQTRDRLNPYLFNYAYSVALNHRSETRNLNIPPLVEVFPDKFLDKGLFPAAKVETSFDTDQREPIEITVDYTASDLDQEHRLAYFREDVGLNLHHWHWHLVYPYEGPDSVVKKDRRGELFYYMHQQVMARYNTERLCNHLPRVKRFINWREPIEEGYFPKIDTLVATRSWAPRFNNTKLSDVYREIDNSKFDIQDLERWRDRILADIHRGRVENGDGQFEELSETEGINMLGNIIEASVLSVNRNLYGDLHNLGHVAIAICHDPEGKHLETFSVMGDPATAMRDPVFYRWHAFIDDLFQEHKITLPRYTTQQLRYSGITVKSIEVQTEGKPEKNKLFTFWQQSDVDLSRGLDFSQRGAVLARFTHLQHRPFSYKIMVSVKNGKTTIPRKSTDSSVTIPYEKTFRNLESGRPNPGEQLEQFNYCGCGWPHHLLICKGTSEGFACQLFVMISDFNQDKVEDKSSGQRANQCADAVSYCGIRNQLYPDKRSMGFPFDRQPREGVETIEDFLTPNMRLVDVAIHHDNAPARPRVTA</sequence>
<keyword evidence="12" id="KW-1185">Reference proteome</keyword>
<protein>
    <recommendedName>
        <fullName evidence="10">Tyrosinase copper-binding domain-containing protein</fullName>
    </recommendedName>
</protein>
<dbReference type="SUPFAM" id="SSF81296">
    <property type="entry name" value="E set domains"/>
    <property type="match status" value="1"/>
</dbReference>
<dbReference type="InterPro" id="IPR036697">
    <property type="entry name" value="Hemocyanin_N_sf"/>
</dbReference>
<proteinExistence type="inferred from homology"/>
<dbReference type="Gene3D" id="1.10.1280.10">
    <property type="entry name" value="Di-copper center containing domain from catechol oxidase"/>
    <property type="match status" value="1"/>
</dbReference>
<dbReference type="Gene3D" id="1.20.1370.10">
    <property type="entry name" value="Hemocyanin, N-terminal domain"/>
    <property type="match status" value="1"/>
</dbReference>
<dbReference type="InterPro" id="IPR002227">
    <property type="entry name" value="Tyrosinase_Cu-bd"/>
</dbReference>
<dbReference type="PRINTS" id="PR00187">
    <property type="entry name" value="HAEMOCYANIN"/>
</dbReference>
<dbReference type="PANTHER" id="PTHR11511:SF4">
    <property type="entry name" value="PHENOLOXIDASE 2-RELATED"/>
    <property type="match status" value="1"/>
</dbReference>
<accession>A0A9P0MRS4</accession>
<dbReference type="PROSITE" id="PS00210">
    <property type="entry name" value="HEMOCYANIN_2"/>
    <property type="match status" value="1"/>
</dbReference>
<evidence type="ECO:0000313" key="11">
    <source>
        <dbReference type="EMBL" id="CAH1402250.1"/>
    </source>
</evidence>
<reference evidence="11" key="1">
    <citation type="submission" date="2022-01" db="EMBL/GenBank/DDBJ databases">
        <authorList>
            <person name="King R."/>
        </authorList>
    </citation>
    <scope>NUCLEOTIDE SEQUENCE</scope>
</reference>
<comment type="cofactor">
    <cofactor evidence="1">
        <name>Cu(2+)</name>
        <dbReference type="ChEBI" id="CHEBI:29036"/>
    </cofactor>
</comment>
<organism evidence="11 12">
    <name type="scientific">Nezara viridula</name>
    <name type="common">Southern green stink bug</name>
    <name type="synonym">Cimex viridulus</name>
    <dbReference type="NCBI Taxonomy" id="85310"/>
    <lineage>
        <taxon>Eukaryota</taxon>
        <taxon>Metazoa</taxon>
        <taxon>Ecdysozoa</taxon>
        <taxon>Arthropoda</taxon>
        <taxon>Hexapoda</taxon>
        <taxon>Insecta</taxon>
        <taxon>Pterygota</taxon>
        <taxon>Neoptera</taxon>
        <taxon>Paraneoptera</taxon>
        <taxon>Hemiptera</taxon>
        <taxon>Heteroptera</taxon>
        <taxon>Panheteroptera</taxon>
        <taxon>Pentatomomorpha</taxon>
        <taxon>Pentatomoidea</taxon>
        <taxon>Pentatomidae</taxon>
        <taxon>Pentatominae</taxon>
        <taxon>Nezara</taxon>
    </lineage>
</organism>
<evidence type="ECO:0000313" key="12">
    <source>
        <dbReference type="Proteomes" id="UP001152798"/>
    </source>
</evidence>
<comment type="similarity">
    <text evidence="3">Belongs to the tyrosinase family.</text>
</comment>
<comment type="subcellular location">
    <subcellularLocation>
        <location evidence="2">Secreted</location>
    </subcellularLocation>
</comment>
<feature type="domain" description="Tyrosinase copper-binding" evidence="10">
    <location>
        <begin position="441"/>
        <end position="452"/>
    </location>
</feature>
<dbReference type="Pfam" id="PF00372">
    <property type="entry name" value="Hemocyanin_M"/>
    <property type="match status" value="1"/>
</dbReference>
<dbReference type="PROSITE" id="PS00209">
    <property type="entry name" value="HEMOCYANIN_1"/>
    <property type="match status" value="1"/>
</dbReference>
<dbReference type="PROSITE" id="PS00498">
    <property type="entry name" value="TYROSINASE_2"/>
    <property type="match status" value="1"/>
</dbReference>
<dbReference type="OrthoDB" id="8119704at2759"/>
<evidence type="ECO:0000256" key="6">
    <source>
        <dbReference type="ARBA" id="ARBA00023002"/>
    </source>
</evidence>
<dbReference type="InterPro" id="IPR005204">
    <property type="entry name" value="Hemocyanin_N"/>
</dbReference>
<evidence type="ECO:0000256" key="4">
    <source>
        <dbReference type="ARBA" id="ARBA00022525"/>
    </source>
</evidence>
<keyword evidence="9" id="KW-1015">Disulfide bond</keyword>
<dbReference type="GO" id="GO:0005576">
    <property type="term" value="C:extracellular region"/>
    <property type="evidence" value="ECO:0007669"/>
    <property type="project" value="UniProtKB-SubCell"/>
</dbReference>
<evidence type="ECO:0000256" key="7">
    <source>
        <dbReference type="ARBA" id="ARBA00023008"/>
    </source>
</evidence>
<evidence type="ECO:0000256" key="1">
    <source>
        <dbReference type="ARBA" id="ARBA00001973"/>
    </source>
</evidence>
<evidence type="ECO:0000256" key="3">
    <source>
        <dbReference type="ARBA" id="ARBA00009928"/>
    </source>
</evidence>
<dbReference type="SUPFAM" id="SSF48050">
    <property type="entry name" value="Hemocyanin, N-terminal domain"/>
    <property type="match status" value="1"/>
</dbReference>
<keyword evidence="6" id="KW-0560">Oxidoreductase</keyword>
<dbReference type="Pfam" id="PF03722">
    <property type="entry name" value="Hemocyanin_N"/>
    <property type="match status" value="1"/>
</dbReference>
<evidence type="ECO:0000256" key="9">
    <source>
        <dbReference type="ARBA" id="ARBA00023157"/>
    </source>
</evidence>
<dbReference type="GO" id="GO:0004503">
    <property type="term" value="F:tyrosinase activity"/>
    <property type="evidence" value="ECO:0007669"/>
    <property type="project" value="UniProtKB-ARBA"/>
</dbReference>
<dbReference type="InterPro" id="IPR013788">
    <property type="entry name" value="Hemocyanin/hexamerin"/>
</dbReference>
<dbReference type="InterPro" id="IPR037020">
    <property type="entry name" value="Hemocyanin_C_sf"/>
</dbReference>
<dbReference type="GO" id="GO:0046872">
    <property type="term" value="F:metal ion binding"/>
    <property type="evidence" value="ECO:0007669"/>
    <property type="project" value="UniProtKB-KW"/>
</dbReference>
<dbReference type="InterPro" id="IPR014756">
    <property type="entry name" value="Ig_E-set"/>
</dbReference>
<keyword evidence="5" id="KW-0479">Metal-binding</keyword>
<keyword evidence="8" id="KW-0503">Monooxygenase</keyword>
<dbReference type="Gene3D" id="2.60.40.1520">
    <property type="entry name" value="Hemocyanin, C-terminal domain"/>
    <property type="match status" value="2"/>
</dbReference>
<evidence type="ECO:0000256" key="8">
    <source>
        <dbReference type="ARBA" id="ARBA00023033"/>
    </source>
</evidence>
<dbReference type="PANTHER" id="PTHR11511">
    <property type="entry name" value="LARVAL STORAGE PROTEIN/PHENOLOXIDASE"/>
    <property type="match status" value="1"/>
</dbReference>
<dbReference type="Pfam" id="PF03723">
    <property type="entry name" value="Hemocyanin_C"/>
    <property type="match status" value="1"/>
</dbReference>
<dbReference type="InterPro" id="IPR000896">
    <property type="entry name" value="Hemocyanin/hexamerin_mid_dom"/>
</dbReference>
<keyword evidence="7" id="KW-0186">Copper</keyword>
<dbReference type="AlphaFoldDB" id="A0A9P0MRS4"/>
<gene>
    <name evidence="11" type="ORF">NEZAVI_LOCUS11113</name>
</gene>
<keyword evidence="4" id="KW-0964">Secreted</keyword>
<dbReference type="FunFam" id="1.10.1280.10:FF:000004">
    <property type="entry name" value="Hemocyanin subunit 2"/>
    <property type="match status" value="1"/>
</dbReference>
<evidence type="ECO:0000259" key="10">
    <source>
        <dbReference type="PROSITE" id="PS00498"/>
    </source>
</evidence>
<dbReference type="Proteomes" id="UP001152798">
    <property type="component" value="Chromosome 5"/>
</dbReference>
<dbReference type="EMBL" id="OV725081">
    <property type="protein sequence ID" value="CAH1402250.1"/>
    <property type="molecule type" value="Genomic_DNA"/>
</dbReference>